<dbReference type="Proteomes" id="UP001589855">
    <property type="component" value="Unassembled WGS sequence"/>
</dbReference>
<dbReference type="RefSeq" id="WP_137643859.1">
    <property type="nucleotide sequence ID" value="NZ_BAABRM010000001.1"/>
</dbReference>
<comment type="caution">
    <text evidence="1">The sequence shown here is derived from an EMBL/GenBank/DDBJ whole genome shotgun (WGS) entry which is preliminary data.</text>
</comment>
<evidence type="ECO:0000313" key="2">
    <source>
        <dbReference type="Proteomes" id="UP001589855"/>
    </source>
</evidence>
<gene>
    <name evidence="1" type="ORF">ACFFGS_00495</name>
</gene>
<dbReference type="Pfam" id="PF09966">
    <property type="entry name" value="DUF2200"/>
    <property type="match status" value="1"/>
</dbReference>
<protein>
    <submittedName>
        <fullName evidence="1">DUF2200 domain-containing protein</fullName>
    </submittedName>
</protein>
<dbReference type="InterPro" id="IPR023204">
    <property type="entry name" value="SP1917_dom_sf"/>
</dbReference>
<dbReference type="PIRSF" id="PIRSF033199">
    <property type="entry name" value="UCP033199"/>
    <property type="match status" value="1"/>
</dbReference>
<name>A0ABV6JZL3_9LACO</name>
<accession>A0ABV6JZL3</accession>
<dbReference type="EMBL" id="JBHLUK010000002">
    <property type="protein sequence ID" value="MFC0422661.1"/>
    <property type="molecule type" value="Genomic_DNA"/>
</dbReference>
<evidence type="ECO:0000313" key="1">
    <source>
        <dbReference type="EMBL" id="MFC0422661.1"/>
    </source>
</evidence>
<organism evidence="1 2">
    <name type="scientific">Lactiplantibacillus plajomi</name>
    <dbReference type="NCBI Taxonomy" id="1457217"/>
    <lineage>
        <taxon>Bacteria</taxon>
        <taxon>Bacillati</taxon>
        <taxon>Bacillota</taxon>
        <taxon>Bacilli</taxon>
        <taxon>Lactobacillales</taxon>
        <taxon>Lactobacillaceae</taxon>
        <taxon>Lactiplantibacillus</taxon>
    </lineage>
</organism>
<keyword evidence="2" id="KW-1185">Reference proteome</keyword>
<sequence length="116" mass="13047">MATPKIFSMPFATIYAAYVNKVTRKHRSEAELIQVISWLTGYQPATLQAQIDDDVSVATFFEQMPQLNANAHLITGKVCGVQVETVADPLMRQIRYLDKLVDELAQGRPLAKILRQ</sequence>
<reference evidence="1 2" key="1">
    <citation type="submission" date="2024-09" db="EMBL/GenBank/DDBJ databases">
        <authorList>
            <person name="Sun Q."/>
            <person name="Mori K."/>
        </authorList>
    </citation>
    <scope>NUCLEOTIDE SEQUENCE [LARGE SCALE GENOMIC DNA]</scope>
    <source>
        <strain evidence="1 2">TBRC 4575</strain>
    </source>
</reference>
<dbReference type="InterPro" id="IPR014580">
    <property type="entry name" value="UCP033199"/>
</dbReference>
<dbReference type="Gene3D" id="1.10.8.290">
    <property type="entry name" value="uncharacterized protein sp1917 domain"/>
    <property type="match status" value="1"/>
</dbReference>
<proteinExistence type="predicted"/>